<dbReference type="PANTHER" id="PTHR23150:SF19">
    <property type="entry name" value="FORMYLGLYCINE-GENERATING ENZYME"/>
    <property type="match status" value="1"/>
</dbReference>
<dbReference type="InterPro" id="IPR051043">
    <property type="entry name" value="Sulfatase_Mod_Factor_Kinase"/>
</dbReference>
<dbReference type="EMBL" id="NBWU01000001">
    <property type="protein sequence ID" value="PCE66242.1"/>
    <property type="molecule type" value="Genomic_DNA"/>
</dbReference>
<dbReference type="SUPFAM" id="SSF56436">
    <property type="entry name" value="C-type lectin-like"/>
    <property type="match status" value="1"/>
</dbReference>
<dbReference type="GO" id="GO:0120147">
    <property type="term" value="F:formylglycine-generating oxidase activity"/>
    <property type="evidence" value="ECO:0007669"/>
    <property type="project" value="TreeGrafter"/>
</dbReference>
<dbReference type="Proteomes" id="UP000219559">
    <property type="component" value="Unassembled WGS sequence"/>
</dbReference>
<dbReference type="Gene3D" id="3.90.1580.10">
    <property type="entry name" value="paralog of FGE (formylglycine-generating enzyme)"/>
    <property type="match status" value="1"/>
</dbReference>
<feature type="domain" description="Sulfatase-modifying factor enzyme-like" evidence="1">
    <location>
        <begin position="44"/>
        <end position="353"/>
    </location>
</feature>
<dbReference type="Pfam" id="PF03781">
    <property type="entry name" value="FGE-sulfatase"/>
    <property type="match status" value="1"/>
</dbReference>
<evidence type="ECO:0000313" key="3">
    <source>
        <dbReference type="Proteomes" id="UP000219559"/>
    </source>
</evidence>
<dbReference type="PROSITE" id="PS51257">
    <property type="entry name" value="PROKAR_LIPOPROTEIN"/>
    <property type="match status" value="1"/>
</dbReference>
<accession>A0A2A4GES5</accession>
<evidence type="ECO:0000313" key="2">
    <source>
        <dbReference type="EMBL" id="PCE66242.1"/>
    </source>
</evidence>
<dbReference type="AlphaFoldDB" id="A0A2A4GES5"/>
<comment type="caution">
    <text evidence="2">The sequence shown here is derived from an EMBL/GenBank/DDBJ whole genome shotgun (WGS) entry which is preliminary data.</text>
</comment>
<name>A0A2A4GES5_9FLAO</name>
<dbReference type="PANTHER" id="PTHR23150">
    <property type="entry name" value="SULFATASE MODIFYING FACTOR 1, 2"/>
    <property type="match status" value="1"/>
</dbReference>
<dbReference type="InterPro" id="IPR042095">
    <property type="entry name" value="SUMF_sf"/>
</dbReference>
<dbReference type="OrthoDB" id="9768004at2"/>
<keyword evidence="3" id="KW-1185">Reference proteome</keyword>
<reference evidence="2 3" key="1">
    <citation type="submission" date="2017-04" db="EMBL/GenBank/DDBJ databases">
        <title>A new member of the family Flavobacteriaceae isolated from ascidians.</title>
        <authorList>
            <person name="Chen L."/>
        </authorList>
    </citation>
    <scope>NUCLEOTIDE SEQUENCE [LARGE SCALE GENOMIC DNA]</scope>
    <source>
        <strain evidence="2 3">HQA918</strain>
    </source>
</reference>
<proteinExistence type="predicted"/>
<gene>
    <name evidence="2" type="ORF">B7P33_02785</name>
</gene>
<evidence type="ECO:0000259" key="1">
    <source>
        <dbReference type="Pfam" id="PF03781"/>
    </source>
</evidence>
<organism evidence="2 3">
    <name type="scientific">Sediminicola luteus</name>
    <dbReference type="NCBI Taxonomy" id="319238"/>
    <lineage>
        <taxon>Bacteria</taxon>
        <taxon>Pseudomonadati</taxon>
        <taxon>Bacteroidota</taxon>
        <taxon>Flavobacteriia</taxon>
        <taxon>Flavobacteriales</taxon>
        <taxon>Flavobacteriaceae</taxon>
        <taxon>Sediminicola</taxon>
    </lineage>
</organism>
<dbReference type="InterPro" id="IPR005532">
    <property type="entry name" value="SUMF_dom"/>
</dbReference>
<protein>
    <submittedName>
        <fullName evidence="2">Sulfatase</fullName>
    </submittedName>
</protein>
<sequence>MTQRIVINLSLVLMLATLFSCKDKKTAGLAKADESISDTTDAHEGMVYVPGGIYTMGSEGAWAERHEGPELQVQVKPFYMDETEVTNAQYAEFVKATGYKTIAERPVEWEQIKKDLPAGTPKPADSLLQPGSLVFNPPNFRVPLDTHFRWWAWIRGADWQHPEGPGSDISGKEDHPVVHIAYEDAQAYAKWAGKRLPTEAEWEFASRGGETNKQFAWGDELTPENTYLANFFQGDFPYNNTLEDGFRTSAPVKTFPKNGYGLYDMIGNVWEWTTDWYRPDTKQLLGQQTSKICLDPKGPESSYDPNDPYVTEKRVIKGGSFLCSDQYCSNYRPSSRMATSTDSGQIHLGFRCVVDAE</sequence>
<dbReference type="InterPro" id="IPR016187">
    <property type="entry name" value="CTDL_fold"/>
</dbReference>